<proteinExistence type="predicted"/>
<keyword evidence="2" id="KW-1185">Reference proteome</keyword>
<evidence type="ECO:0000313" key="2">
    <source>
        <dbReference type="Proteomes" id="UP001163321"/>
    </source>
</evidence>
<accession>A0ACC0WJ96</accession>
<name>A0ACC0WJ96_9STRA</name>
<gene>
    <name evidence="1" type="ORF">PsorP6_012464</name>
</gene>
<sequence>MSEAPSVSLTAWGVCIAGILSFQFLIAAKKERGAPADGVVCRGTLQLQRKLQHLGTGVMMYVALRVFGPWQCALVLFFFALLLLGVHKLRASNQALDAVFLQCFRTILRPYEVSRTALPGAYYFLLGAGFSLVLFPLRVARLAILTLSVGDPAAAFFGTLYGRHKVTTVLGPLGGNKSMEGFIGCFGVATAAAFTSLMMEQDYYFRTDSGDRTVLVAMLSLVVGASAAAAEVLDIGGWDDNLTLPLVAAVFMQCTIGHLL</sequence>
<protein>
    <submittedName>
        <fullName evidence="1">Uncharacterized protein</fullName>
    </submittedName>
</protein>
<evidence type="ECO:0000313" key="1">
    <source>
        <dbReference type="EMBL" id="KAI9917796.1"/>
    </source>
</evidence>
<organism evidence="1 2">
    <name type="scientific">Peronosclerospora sorghi</name>
    <dbReference type="NCBI Taxonomy" id="230839"/>
    <lineage>
        <taxon>Eukaryota</taxon>
        <taxon>Sar</taxon>
        <taxon>Stramenopiles</taxon>
        <taxon>Oomycota</taxon>
        <taxon>Peronosporomycetes</taxon>
        <taxon>Peronosporales</taxon>
        <taxon>Peronosporaceae</taxon>
        <taxon>Peronosclerospora</taxon>
    </lineage>
</organism>
<reference evidence="1 2" key="1">
    <citation type="journal article" date="2022" name="bioRxiv">
        <title>The genome of the oomycete Peronosclerospora sorghi, a cosmopolitan pathogen of maize and sorghum, is inflated with dispersed pseudogenes.</title>
        <authorList>
            <person name="Fletcher K."/>
            <person name="Martin F."/>
            <person name="Isakeit T."/>
            <person name="Cavanaugh K."/>
            <person name="Magill C."/>
            <person name="Michelmore R."/>
        </authorList>
    </citation>
    <scope>NUCLEOTIDE SEQUENCE [LARGE SCALE GENOMIC DNA]</scope>
    <source>
        <strain evidence="1">P6</strain>
    </source>
</reference>
<dbReference type="Proteomes" id="UP001163321">
    <property type="component" value="Chromosome 13"/>
</dbReference>
<comment type="caution">
    <text evidence="1">The sequence shown here is derived from an EMBL/GenBank/DDBJ whole genome shotgun (WGS) entry which is preliminary data.</text>
</comment>
<dbReference type="EMBL" id="CM047592">
    <property type="protein sequence ID" value="KAI9917796.1"/>
    <property type="molecule type" value="Genomic_DNA"/>
</dbReference>